<dbReference type="EnsemblFungi" id="EJT82134">
    <property type="protein sequence ID" value="EJT82134"/>
    <property type="gene ID" value="GGTG_02108"/>
</dbReference>
<protein>
    <submittedName>
        <fullName evidence="3 4">Uncharacterized protein</fullName>
    </submittedName>
</protein>
<evidence type="ECO:0000256" key="2">
    <source>
        <dbReference type="SAM" id="MobiDB-lite"/>
    </source>
</evidence>
<reference evidence="3" key="2">
    <citation type="submission" date="2010-07" db="EMBL/GenBank/DDBJ databases">
        <authorList>
            <consortium name="The Broad Institute Genome Sequencing Platform"/>
            <consortium name="Broad Institute Genome Sequencing Center for Infectious Disease"/>
            <person name="Ma L.-J."/>
            <person name="Dead R."/>
            <person name="Young S."/>
            <person name="Zeng Q."/>
            <person name="Koehrsen M."/>
            <person name="Alvarado L."/>
            <person name="Berlin A."/>
            <person name="Chapman S.B."/>
            <person name="Chen Z."/>
            <person name="Freedman E."/>
            <person name="Gellesch M."/>
            <person name="Goldberg J."/>
            <person name="Griggs A."/>
            <person name="Gujja S."/>
            <person name="Heilman E.R."/>
            <person name="Heiman D."/>
            <person name="Hepburn T."/>
            <person name="Howarth C."/>
            <person name="Jen D."/>
            <person name="Larson L."/>
            <person name="Mehta T."/>
            <person name="Neiman D."/>
            <person name="Pearson M."/>
            <person name="Roberts A."/>
            <person name="Saif S."/>
            <person name="Shea T."/>
            <person name="Shenoy N."/>
            <person name="Sisk P."/>
            <person name="Stolte C."/>
            <person name="Sykes S."/>
            <person name="Walk T."/>
            <person name="White J."/>
            <person name="Yandava C."/>
            <person name="Haas B."/>
            <person name="Nusbaum C."/>
            <person name="Birren B."/>
        </authorList>
    </citation>
    <scope>NUCLEOTIDE SEQUENCE</scope>
    <source>
        <strain evidence="3">R3-111a-1</strain>
    </source>
</reference>
<dbReference type="AlphaFoldDB" id="J3NLF9"/>
<name>J3NLF9_GAET3</name>
<feature type="compositionally biased region" description="Polar residues" evidence="2">
    <location>
        <begin position="38"/>
        <end position="56"/>
    </location>
</feature>
<dbReference type="VEuPathDB" id="FungiDB:GGTG_02108"/>
<feature type="compositionally biased region" description="Basic and acidic residues" evidence="2">
    <location>
        <begin position="1"/>
        <end position="11"/>
    </location>
</feature>
<dbReference type="GeneID" id="20342566"/>
<gene>
    <name evidence="4" type="primary">20342566</name>
    <name evidence="3" type="ORF">GGTG_02108</name>
</gene>
<reference evidence="4" key="5">
    <citation type="submission" date="2018-04" db="UniProtKB">
        <authorList>
            <consortium name="EnsemblFungi"/>
        </authorList>
    </citation>
    <scope>IDENTIFICATION</scope>
    <source>
        <strain evidence="4">R3-111a-1</strain>
    </source>
</reference>
<keyword evidence="1" id="KW-0175">Coiled coil</keyword>
<reference evidence="4" key="4">
    <citation type="journal article" date="2015" name="G3 (Bethesda)">
        <title>Genome sequences of three phytopathogenic species of the Magnaporthaceae family of fungi.</title>
        <authorList>
            <person name="Okagaki L.H."/>
            <person name="Nunes C.C."/>
            <person name="Sailsbery J."/>
            <person name="Clay B."/>
            <person name="Brown D."/>
            <person name="John T."/>
            <person name="Oh Y."/>
            <person name="Young N."/>
            <person name="Fitzgerald M."/>
            <person name="Haas B.J."/>
            <person name="Zeng Q."/>
            <person name="Young S."/>
            <person name="Adiconis X."/>
            <person name="Fan L."/>
            <person name="Levin J.Z."/>
            <person name="Mitchell T.K."/>
            <person name="Okubara P.A."/>
            <person name="Farman M.L."/>
            <person name="Kohn L.M."/>
            <person name="Birren B."/>
            <person name="Ma L.-J."/>
            <person name="Dean R.A."/>
        </authorList>
    </citation>
    <scope>NUCLEOTIDE SEQUENCE</scope>
    <source>
        <strain evidence="4">R3-111a-1</strain>
    </source>
</reference>
<accession>J3NLF9</accession>
<evidence type="ECO:0000256" key="1">
    <source>
        <dbReference type="SAM" id="Coils"/>
    </source>
</evidence>
<reference evidence="5" key="1">
    <citation type="submission" date="2010-07" db="EMBL/GenBank/DDBJ databases">
        <title>The genome sequence of Gaeumannomyces graminis var. tritici strain R3-111a-1.</title>
        <authorList>
            <consortium name="The Broad Institute Genome Sequencing Platform"/>
            <person name="Ma L.-J."/>
            <person name="Dead R."/>
            <person name="Young S."/>
            <person name="Zeng Q."/>
            <person name="Koehrsen M."/>
            <person name="Alvarado L."/>
            <person name="Berlin A."/>
            <person name="Chapman S.B."/>
            <person name="Chen Z."/>
            <person name="Freedman E."/>
            <person name="Gellesch M."/>
            <person name="Goldberg J."/>
            <person name="Griggs A."/>
            <person name="Gujja S."/>
            <person name="Heilman E.R."/>
            <person name="Heiman D."/>
            <person name="Hepburn T."/>
            <person name="Howarth C."/>
            <person name="Jen D."/>
            <person name="Larson L."/>
            <person name="Mehta T."/>
            <person name="Neiman D."/>
            <person name="Pearson M."/>
            <person name="Roberts A."/>
            <person name="Saif S."/>
            <person name="Shea T."/>
            <person name="Shenoy N."/>
            <person name="Sisk P."/>
            <person name="Stolte C."/>
            <person name="Sykes S."/>
            <person name="Walk T."/>
            <person name="White J."/>
            <person name="Yandava C."/>
            <person name="Haas B."/>
            <person name="Nusbaum C."/>
            <person name="Birren B."/>
        </authorList>
    </citation>
    <scope>NUCLEOTIDE SEQUENCE [LARGE SCALE GENOMIC DNA]</scope>
    <source>
        <strain evidence="5">R3-111a-1</strain>
    </source>
</reference>
<dbReference type="EMBL" id="GL385395">
    <property type="protein sequence ID" value="EJT82134.1"/>
    <property type="molecule type" value="Genomic_DNA"/>
</dbReference>
<feature type="region of interest" description="Disordered" evidence="2">
    <location>
        <begin position="1"/>
        <end position="58"/>
    </location>
</feature>
<evidence type="ECO:0000313" key="5">
    <source>
        <dbReference type="Proteomes" id="UP000006039"/>
    </source>
</evidence>
<dbReference type="RefSeq" id="XP_009218143.1">
    <property type="nucleotide sequence ID" value="XM_009219879.1"/>
</dbReference>
<dbReference type="Proteomes" id="UP000006039">
    <property type="component" value="Unassembled WGS sequence"/>
</dbReference>
<organism evidence="3">
    <name type="scientific">Gaeumannomyces tritici (strain R3-111a-1)</name>
    <name type="common">Wheat and barley take-all root rot fungus</name>
    <name type="synonym">Gaeumannomyces graminis var. tritici</name>
    <dbReference type="NCBI Taxonomy" id="644352"/>
    <lineage>
        <taxon>Eukaryota</taxon>
        <taxon>Fungi</taxon>
        <taxon>Dikarya</taxon>
        <taxon>Ascomycota</taxon>
        <taxon>Pezizomycotina</taxon>
        <taxon>Sordariomycetes</taxon>
        <taxon>Sordariomycetidae</taxon>
        <taxon>Magnaporthales</taxon>
        <taxon>Magnaporthaceae</taxon>
        <taxon>Gaeumannomyces</taxon>
    </lineage>
</organism>
<proteinExistence type="predicted"/>
<dbReference type="OrthoDB" id="10601562at2759"/>
<evidence type="ECO:0000313" key="3">
    <source>
        <dbReference type="EMBL" id="EJT82134.1"/>
    </source>
</evidence>
<dbReference type="HOGENOM" id="CLU_1740609_0_0_1"/>
<dbReference type="eggNOG" id="ENOG502T6EY">
    <property type="taxonomic scope" value="Eukaryota"/>
</dbReference>
<evidence type="ECO:0000313" key="4">
    <source>
        <dbReference type="EnsemblFungi" id="EJT82134"/>
    </source>
</evidence>
<sequence length="150" mass="16163">MGDSDRDHEMGHSAADTQGVDEMGSAERAPKQIIDAATQASESIGCTPDQKPQSSALAAAATRTPENAVSYLAASSALAIHQQSLQEGHNDFQGEIPLLRGRVGTLESELEAAKKDLHACIQAIRGLQREVEELRSTRDQTPLPIRHREI</sequence>
<reference evidence="3" key="3">
    <citation type="submission" date="2010-09" db="EMBL/GenBank/DDBJ databases">
        <title>Annotation of Gaeumannomyces graminis var. tritici R3-111a-1.</title>
        <authorList>
            <consortium name="The Broad Institute Genome Sequencing Platform"/>
            <person name="Ma L.-J."/>
            <person name="Dead R."/>
            <person name="Young S.K."/>
            <person name="Zeng Q."/>
            <person name="Gargeya S."/>
            <person name="Fitzgerald M."/>
            <person name="Haas B."/>
            <person name="Abouelleil A."/>
            <person name="Alvarado L."/>
            <person name="Arachchi H.M."/>
            <person name="Berlin A."/>
            <person name="Brown A."/>
            <person name="Chapman S.B."/>
            <person name="Chen Z."/>
            <person name="Dunbar C."/>
            <person name="Freedman E."/>
            <person name="Gearin G."/>
            <person name="Gellesch M."/>
            <person name="Goldberg J."/>
            <person name="Griggs A."/>
            <person name="Gujja S."/>
            <person name="Heiman D."/>
            <person name="Howarth C."/>
            <person name="Larson L."/>
            <person name="Lui A."/>
            <person name="MacDonald P.J.P."/>
            <person name="Mehta T."/>
            <person name="Montmayeur A."/>
            <person name="Murphy C."/>
            <person name="Neiman D."/>
            <person name="Pearson M."/>
            <person name="Priest M."/>
            <person name="Roberts A."/>
            <person name="Saif S."/>
            <person name="Shea T."/>
            <person name="Shenoy N."/>
            <person name="Sisk P."/>
            <person name="Stolte C."/>
            <person name="Sykes S."/>
            <person name="Yandava C."/>
            <person name="Wortman J."/>
            <person name="Nusbaum C."/>
            <person name="Birren B."/>
        </authorList>
    </citation>
    <scope>NUCLEOTIDE SEQUENCE</scope>
    <source>
        <strain evidence="3">R3-111a-1</strain>
    </source>
</reference>
<feature type="coiled-coil region" evidence="1">
    <location>
        <begin position="110"/>
        <end position="137"/>
    </location>
</feature>
<keyword evidence="5" id="KW-1185">Reference proteome</keyword>